<evidence type="ECO:0000313" key="2">
    <source>
        <dbReference type="Proteomes" id="UP001652740"/>
    </source>
</evidence>
<protein>
    <submittedName>
        <fullName evidence="3">Uncharacterized protein LOC128200728</fullName>
    </submittedName>
</protein>
<dbReference type="RefSeq" id="XP_052751019.1">
    <property type="nucleotide sequence ID" value="XM_052895059.1"/>
</dbReference>
<keyword evidence="1" id="KW-0472">Membrane</keyword>
<gene>
    <name evidence="3" type="primary">LOC128200728</name>
</gene>
<keyword evidence="1" id="KW-0812">Transmembrane</keyword>
<evidence type="ECO:0000256" key="1">
    <source>
        <dbReference type="SAM" id="Phobius"/>
    </source>
</evidence>
<proteinExistence type="predicted"/>
<accession>A0ABM3MIG4</accession>
<sequence>MAIGIDTTKWKPRKIKGTPAAKFRNALAIGTITIGIAFGLLFTYIPVTKNLRKAAEALYEDPIEEVERKQMIASGLLNRTGATIKKIVEESERPDRPDK</sequence>
<evidence type="ECO:0000313" key="3">
    <source>
        <dbReference type="RefSeq" id="XP_052751019.1"/>
    </source>
</evidence>
<dbReference type="GeneID" id="128200728"/>
<reference evidence="3" key="1">
    <citation type="submission" date="2025-08" db="UniProtKB">
        <authorList>
            <consortium name="RefSeq"/>
        </authorList>
    </citation>
    <scope>IDENTIFICATION</scope>
    <source>
        <tissue evidence="3">Whole larvae</tissue>
    </source>
</reference>
<name>A0ABM3MIG4_GALME</name>
<feature type="transmembrane region" description="Helical" evidence="1">
    <location>
        <begin position="26"/>
        <end position="45"/>
    </location>
</feature>
<organism evidence="2 3">
    <name type="scientific">Galleria mellonella</name>
    <name type="common">Greater wax moth</name>
    <dbReference type="NCBI Taxonomy" id="7137"/>
    <lineage>
        <taxon>Eukaryota</taxon>
        <taxon>Metazoa</taxon>
        <taxon>Ecdysozoa</taxon>
        <taxon>Arthropoda</taxon>
        <taxon>Hexapoda</taxon>
        <taxon>Insecta</taxon>
        <taxon>Pterygota</taxon>
        <taxon>Neoptera</taxon>
        <taxon>Endopterygota</taxon>
        <taxon>Lepidoptera</taxon>
        <taxon>Glossata</taxon>
        <taxon>Ditrysia</taxon>
        <taxon>Pyraloidea</taxon>
        <taxon>Pyralidae</taxon>
        <taxon>Galleriinae</taxon>
        <taxon>Galleria</taxon>
    </lineage>
</organism>
<keyword evidence="1" id="KW-1133">Transmembrane helix</keyword>
<keyword evidence="2" id="KW-1185">Reference proteome</keyword>
<dbReference type="Proteomes" id="UP001652740">
    <property type="component" value="Unplaced"/>
</dbReference>